<reference evidence="3" key="1">
    <citation type="journal article" date="2019" name="Int. J. Syst. Evol. Microbiol.">
        <title>The Global Catalogue of Microorganisms (GCM) 10K type strain sequencing project: providing services to taxonomists for standard genome sequencing and annotation.</title>
        <authorList>
            <consortium name="The Broad Institute Genomics Platform"/>
            <consortium name="The Broad Institute Genome Sequencing Center for Infectious Disease"/>
            <person name="Wu L."/>
            <person name="Ma J."/>
        </authorList>
    </citation>
    <scope>NUCLEOTIDE SEQUENCE [LARGE SCALE GENOMIC DNA]</scope>
    <source>
        <strain evidence="3">CCUG 56098</strain>
    </source>
</reference>
<evidence type="ECO:0000313" key="3">
    <source>
        <dbReference type="Proteomes" id="UP001597086"/>
    </source>
</evidence>
<gene>
    <name evidence="2" type="ORF">ACFQ13_06245</name>
</gene>
<evidence type="ECO:0000313" key="2">
    <source>
        <dbReference type="EMBL" id="MFD1015515.1"/>
    </source>
</evidence>
<dbReference type="RefSeq" id="WP_386115309.1">
    <property type="nucleotide sequence ID" value="NZ_JBHTKM010000041.1"/>
</dbReference>
<dbReference type="EMBL" id="JBHTKM010000041">
    <property type="protein sequence ID" value="MFD1015515.1"/>
    <property type="molecule type" value="Genomic_DNA"/>
</dbReference>
<feature type="signal peptide" evidence="1">
    <location>
        <begin position="1"/>
        <end position="21"/>
    </location>
</feature>
<organism evidence="2 3">
    <name type="scientific">Winogradskyella rapida</name>
    <dbReference type="NCBI Taxonomy" id="549701"/>
    <lineage>
        <taxon>Bacteria</taxon>
        <taxon>Pseudomonadati</taxon>
        <taxon>Bacteroidota</taxon>
        <taxon>Flavobacteriia</taxon>
        <taxon>Flavobacteriales</taxon>
        <taxon>Flavobacteriaceae</taxon>
        <taxon>Winogradskyella</taxon>
    </lineage>
</organism>
<evidence type="ECO:0008006" key="4">
    <source>
        <dbReference type="Google" id="ProtNLM"/>
    </source>
</evidence>
<protein>
    <recommendedName>
        <fullName evidence="4">Lipoprotein</fullName>
    </recommendedName>
</protein>
<accession>A0ABW3KNX4</accession>
<name>A0ABW3KNX4_9FLAO</name>
<feature type="chain" id="PRO_5047383412" description="Lipoprotein" evidence="1">
    <location>
        <begin position="22"/>
        <end position="233"/>
    </location>
</feature>
<keyword evidence="1" id="KW-0732">Signal</keyword>
<comment type="caution">
    <text evidence="2">The sequence shown here is derived from an EMBL/GenBank/DDBJ whole genome shotgun (WGS) entry which is preliminary data.</text>
</comment>
<dbReference type="Proteomes" id="UP001597086">
    <property type="component" value="Unassembled WGS sequence"/>
</dbReference>
<evidence type="ECO:0000256" key="1">
    <source>
        <dbReference type="SAM" id="SignalP"/>
    </source>
</evidence>
<sequence length="233" mass="27108">MTKLKLFIAIIILTTPMLVNCQELNSENITQANEILSEVAADSGGLYFTTDELEKNNNKKYFIELLVRNSYLIDVQATKPKIVASYCASQLYKRIDKKTLDKNYAFKIVLISNDNQETFFFEKQEIKKVNEALNSIDKYINLVIANNLSEANSMLKIDEHKNFNLTVTNKILERIKDLKINSYNYYDDFSYTTKNDCWVVNNLISLNDKLIISLQFIIQKEDPEKIIYIKINQ</sequence>
<proteinExistence type="predicted"/>
<keyword evidence="3" id="KW-1185">Reference proteome</keyword>